<comment type="caution">
    <text evidence="2">The sequence shown here is derived from an EMBL/GenBank/DDBJ whole genome shotgun (WGS) entry which is preliminary data.</text>
</comment>
<accession>A0A939DMZ3</accession>
<dbReference type="EMBL" id="JAFKCV010000003">
    <property type="protein sequence ID" value="MBN7824766.1"/>
    <property type="molecule type" value="Genomic_DNA"/>
</dbReference>
<proteinExistence type="predicted"/>
<sequence length="166" mass="18842">MFSQRVKYLTLTILMLLQGCTVMIREPTVAANGPVAVSGEKVWVDLTFDELKQQCYNSTSAQFSLFTRELRGKYIRLEGAISNVSLVGDTRFQVFIDMGSKYSYGFLDESNTAFLSSQHAPLALAELVKGDKVNYEGRINFVSNWDDIYGYQCVLHLDDWRVSRNV</sequence>
<keyword evidence="3" id="KW-1185">Reference proteome</keyword>
<dbReference type="AlphaFoldDB" id="A0A939DMZ3"/>
<feature type="signal peptide" evidence="1">
    <location>
        <begin position="1"/>
        <end position="24"/>
    </location>
</feature>
<dbReference type="RefSeq" id="WP_206572889.1">
    <property type="nucleotide sequence ID" value="NZ_JAFKCV010000003.1"/>
</dbReference>
<gene>
    <name evidence="2" type="ORF">J0A66_05950</name>
</gene>
<organism evidence="2 3">
    <name type="scientific">Bowmanella dokdonensis</name>
    <dbReference type="NCBI Taxonomy" id="751969"/>
    <lineage>
        <taxon>Bacteria</taxon>
        <taxon>Pseudomonadati</taxon>
        <taxon>Pseudomonadota</taxon>
        <taxon>Gammaproteobacteria</taxon>
        <taxon>Alteromonadales</taxon>
        <taxon>Alteromonadaceae</taxon>
        <taxon>Bowmanella</taxon>
    </lineage>
</organism>
<evidence type="ECO:0000256" key="1">
    <source>
        <dbReference type="SAM" id="SignalP"/>
    </source>
</evidence>
<keyword evidence="1" id="KW-0732">Signal</keyword>
<dbReference type="PROSITE" id="PS51257">
    <property type="entry name" value="PROKAR_LIPOPROTEIN"/>
    <property type="match status" value="1"/>
</dbReference>
<evidence type="ECO:0000313" key="2">
    <source>
        <dbReference type="EMBL" id="MBN7824766.1"/>
    </source>
</evidence>
<evidence type="ECO:0000313" key="3">
    <source>
        <dbReference type="Proteomes" id="UP000664654"/>
    </source>
</evidence>
<dbReference type="Proteomes" id="UP000664654">
    <property type="component" value="Unassembled WGS sequence"/>
</dbReference>
<feature type="chain" id="PRO_5037796028" description="Lipoprotein" evidence="1">
    <location>
        <begin position="25"/>
        <end position="166"/>
    </location>
</feature>
<evidence type="ECO:0008006" key="4">
    <source>
        <dbReference type="Google" id="ProtNLM"/>
    </source>
</evidence>
<reference evidence="2" key="1">
    <citation type="submission" date="2021-03" db="EMBL/GenBank/DDBJ databases">
        <title>novel species isolated from a fishpond in China.</title>
        <authorList>
            <person name="Lu H."/>
            <person name="Cai Z."/>
        </authorList>
    </citation>
    <scope>NUCLEOTIDE SEQUENCE</scope>
    <source>
        <strain evidence="2">JCM 30855</strain>
    </source>
</reference>
<protein>
    <recommendedName>
        <fullName evidence="4">Lipoprotein</fullName>
    </recommendedName>
</protein>
<name>A0A939DMZ3_9ALTE</name>